<feature type="transmembrane region" description="Helical" evidence="8">
    <location>
        <begin position="377"/>
        <end position="397"/>
    </location>
</feature>
<evidence type="ECO:0000256" key="4">
    <source>
        <dbReference type="ARBA" id="ARBA00022679"/>
    </source>
</evidence>
<dbReference type="GO" id="GO:0016763">
    <property type="term" value="F:pentosyltransferase activity"/>
    <property type="evidence" value="ECO:0007669"/>
    <property type="project" value="TreeGrafter"/>
</dbReference>
<dbReference type="Pfam" id="PF13231">
    <property type="entry name" value="PMT_2"/>
    <property type="match status" value="1"/>
</dbReference>
<sequence>MATTAPATTHRLPAVRDLLRSNGLWLWLIVAAGSTLRLQQFIFNRSFWHDETLLATAFVDRGFAQLVFEPLANNQAAPVGYLVLVKLVTVLLGTHEWTLRLVSLLSGLATLPLALAVARLSFSSFVARATLVGLVAVSPVLVYYSTEFKQYQGDVLGTLLILWLTLRFRPDHCREDAFWLALAGAIGIWCSHAIDFVLAGSGLALWLEMARRRDRRAWLAVNAVGLVWLVSFVADYLVALRSVPHNAYLAGFWATSFAPIPPTTLADLHWFREAALGLVYLGFLQMGTAFREVLPGWFSGPVHALLALTVLGSVALAFQRVRAAAMGAITLMTVLGASALHQYPFRARLILFLVPFVFLALAALVQQLHELPLRRAAPWLAAGLAAGVLWMPLRLSLHVVRHPHNYQDIRGALQYIADHRQPGDHAMLGSWTYPAYSFYAPRTGLADLPRFVYQPTINEVHNIRSTVRRICQDPASGRTWVLATNQIVANNRAFLEALSSLSPPLQTVPLEGGALFLHDFRPTGYCQRYRSTFPPAGR</sequence>
<dbReference type="PANTHER" id="PTHR33908">
    <property type="entry name" value="MANNOSYLTRANSFERASE YKCB-RELATED"/>
    <property type="match status" value="1"/>
</dbReference>
<keyword evidence="11" id="KW-1185">Reference proteome</keyword>
<keyword evidence="7 8" id="KW-0472">Membrane</keyword>
<accession>A0A4V1AB81</accession>
<gene>
    <name evidence="10" type="ORF">HPF_05070</name>
</gene>
<keyword evidence="6 8" id="KW-1133">Transmembrane helix</keyword>
<evidence type="ECO:0000259" key="9">
    <source>
        <dbReference type="Pfam" id="PF13231"/>
    </source>
</evidence>
<name>A0A4V1AB81_HYDPS</name>
<protein>
    <recommendedName>
        <fullName evidence="9">Glycosyltransferase RgtA/B/C/D-like domain-containing protein</fullName>
    </recommendedName>
</protein>
<evidence type="ECO:0000256" key="3">
    <source>
        <dbReference type="ARBA" id="ARBA00022676"/>
    </source>
</evidence>
<dbReference type="AlphaFoldDB" id="A0A4V1AB81"/>
<feature type="transmembrane region" description="Helical" evidence="8">
    <location>
        <begin position="151"/>
        <end position="166"/>
    </location>
</feature>
<feature type="transmembrane region" description="Helical" evidence="8">
    <location>
        <begin position="178"/>
        <end position="207"/>
    </location>
</feature>
<evidence type="ECO:0000313" key="11">
    <source>
        <dbReference type="Proteomes" id="UP000293912"/>
    </source>
</evidence>
<feature type="transmembrane region" description="Helical" evidence="8">
    <location>
        <begin position="297"/>
        <end position="317"/>
    </location>
</feature>
<feature type="domain" description="Glycosyltransferase RgtA/B/C/D-like" evidence="9">
    <location>
        <begin position="78"/>
        <end position="227"/>
    </location>
</feature>
<feature type="transmembrane region" description="Helical" evidence="8">
    <location>
        <begin position="76"/>
        <end position="94"/>
    </location>
</feature>
<feature type="transmembrane region" description="Helical" evidence="8">
    <location>
        <begin position="101"/>
        <end position="119"/>
    </location>
</feature>
<dbReference type="PANTHER" id="PTHR33908:SF11">
    <property type="entry name" value="MEMBRANE PROTEIN"/>
    <property type="match status" value="1"/>
</dbReference>
<evidence type="ECO:0000256" key="1">
    <source>
        <dbReference type="ARBA" id="ARBA00004651"/>
    </source>
</evidence>
<dbReference type="GO" id="GO:0005886">
    <property type="term" value="C:plasma membrane"/>
    <property type="evidence" value="ECO:0007669"/>
    <property type="project" value="UniProtKB-SubCell"/>
</dbReference>
<keyword evidence="4" id="KW-0808">Transferase</keyword>
<dbReference type="InterPro" id="IPR038731">
    <property type="entry name" value="RgtA/B/C-like"/>
</dbReference>
<dbReference type="RefSeq" id="WP_133155922.1">
    <property type="nucleotide sequence ID" value="NZ_CP037867.1"/>
</dbReference>
<evidence type="ECO:0000256" key="7">
    <source>
        <dbReference type="ARBA" id="ARBA00023136"/>
    </source>
</evidence>
<comment type="subcellular location">
    <subcellularLocation>
        <location evidence="1">Cell membrane</location>
        <topology evidence="1">Multi-pass membrane protein</topology>
    </subcellularLocation>
</comment>
<keyword evidence="2" id="KW-1003">Cell membrane</keyword>
<proteinExistence type="predicted"/>
<keyword evidence="5 8" id="KW-0812">Transmembrane</keyword>
<dbReference type="InterPro" id="IPR050297">
    <property type="entry name" value="LipidA_mod_glycosyltrf_83"/>
</dbReference>
<dbReference type="EMBL" id="CP037867">
    <property type="protein sequence ID" value="QBM27043.1"/>
    <property type="molecule type" value="Genomic_DNA"/>
</dbReference>
<evidence type="ECO:0000256" key="5">
    <source>
        <dbReference type="ARBA" id="ARBA00022692"/>
    </source>
</evidence>
<evidence type="ECO:0000256" key="8">
    <source>
        <dbReference type="SAM" id="Phobius"/>
    </source>
</evidence>
<dbReference type="Proteomes" id="UP000293912">
    <property type="component" value="Chromosome"/>
</dbReference>
<dbReference type="GO" id="GO:0009103">
    <property type="term" value="P:lipopolysaccharide biosynthetic process"/>
    <property type="evidence" value="ECO:0007669"/>
    <property type="project" value="UniProtKB-ARBA"/>
</dbReference>
<dbReference type="KEGG" id="hpse:HPF_05070"/>
<feature type="transmembrane region" description="Helical" evidence="8">
    <location>
        <begin position="125"/>
        <end position="144"/>
    </location>
</feature>
<reference evidence="10 11" key="1">
    <citation type="submission" date="2019-03" db="EMBL/GenBank/DDBJ databases">
        <authorList>
            <person name="Sebastian G."/>
            <person name="Baumann P."/>
            <person name="Ruckert C."/>
            <person name="Kalinowski J."/>
            <person name="Nebel B."/>
            <person name="Takors R."/>
            <person name="Blombach B."/>
        </authorList>
    </citation>
    <scope>NUCLEOTIDE SEQUENCE [LARGE SCALE GENOMIC DNA]</scope>
    <source>
        <strain evidence="10 11">DSM 1084</strain>
    </source>
</reference>
<evidence type="ECO:0000256" key="2">
    <source>
        <dbReference type="ARBA" id="ARBA00022475"/>
    </source>
</evidence>
<keyword evidence="3" id="KW-0328">Glycosyltransferase</keyword>
<feature type="transmembrane region" description="Helical" evidence="8">
    <location>
        <begin position="219"/>
        <end position="239"/>
    </location>
</feature>
<evidence type="ECO:0000313" key="10">
    <source>
        <dbReference type="EMBL" id="QBM27043.1"/>
    </source>
</evidence>
<feature type="transmembrane region" description="Helical" evidence="8">
    <location>
        <begin position="24"/>
        <end position="43"/>
    </location>
</feature>
<evidence type="ECO:0000256" key="6">
    <source>
        <dbReference type="ARBA" id="ARBA00022989"/>
    </source>
</evidence>
<organism evidence="10 11">
    <name type="scientific">Hydrogenophaga pseudoflava</name>
    <name type="common">Pseudomonas carboxydoflava</name>
    <dbReference type="NCBI Taxonomy" id="47421"/>
    <lineage>
        <taxon>Bacteria</taxon>
        <taxon>Pseudomonadati</taxon>
        <taxon>Pseudomonadota</taxon>
        <taxon>Betaproteobacteria</taxon>
        <taxon>Burkholderiales</taxon>
        <taxon>Comamonadaceae</taxon>
        <taxon>Hydrogenophaga</taxon>
    </lineage>
</organism>
<feature type="transmembrane region" description="Helical" evidence="8">
    <location>
        <begin position="347"/>
        <end position="365"/>
    </location>
</feature>